<evidence type="ECO:0000256" key="2">
    <source>
        <dbReference type="ARBA" id="ARBA00022695"/>
    </source>
</evidence>
<organism evidence="9 10">
    <name type="scientific">Anaerotignum neopropionicum</name>
    <dbReference type="NCBI Taxonomy" id="36847"/>
    <lineage>
        <taxon>Bacteria</taxon>
        <taxon>Bacillati</taxon>
        <taxon>Bacillota</taxon>
        <taxon>Clostridia</taxon>
        <taxon>Lachnospirales</taxon>
        <taxon>Anaerotignaceae</taxon>
        <taxon>Anaerotignum</taxon>
    </lineage>
</organism>
<gene>
    <name evidence="9" type="primary">vbhT</name>
    <name evidence="9" type="ORF">CLNEO_19170</name>
</gene>
<proteinExistence type="predicted"/>
<dbReference type="PROSITE" id="PS51459">
    <property type="entry name" value="FIDO"/>
    <property type="match status" value="1"/>
</dbReference>
<dbReference type="EMBL" id="LRVM01000005">
    <property type="protein sequence ID" value="KXL52893.1"/>
    <property type="molecule type" value="Genomic_DNA"/>
</dbReference>
<comment type="catalytic activity">
    <reaction evidence="7">
        <text>L-tyrosyl-[protein] + ATP = O-(5'-adenylyl)-L-tyrosyl-[protein] + diphosphate</text>
        <dbReference type="Rhea" id="RHEA:54288"/>
        <dbReference type="Rhea" id="RHEA-COMP:10136"/>
        <dbReference type="Rhea" id="RHEA-COMP:13846"/>
        <dbReference type="ChEBI" id="CHEBI:30616"/>
        <dbReference type="ChEBI" id="CHEBI:33019"/>
        <dbReference type="ChEBI" id="CHEBI:46858"/>
        <dbReference type="ChEBI" id="CHEBI:83624"/>
        <dbReference type="EC" id="2.7.7.108"/>
    </reaction>
</comment>
<dbReference type="Pfam" id="PF02661">
    <property type="entry name" value="Fic"/>
    <property type="match status" value="1"/>
</dbReference>
<evidence type="ECO:0000259" key="8">
    <source>
        <dbReference type="PROSITE" id="PS51459"/>
    </source>
</evidence>
<dbReference type="Gene3D" id="1.10.3290.10">
    <property type="entry name" value="Fido-like domain"/>
    <property type="match status" value="1"/>
</dbReference>
<evidence type="ECO:0000313" key="9">
    <source>
        <dbReference type="EMBL" id="KXL52893.1"/>
    </source>
</evidence>
<dbReference type="Proteomes" id="UP000070539">
    <property type="component" value="Unassembled WGS sequence"/>
</dbReference>
<accession>A0A136WEL9</accession>
<reference evidence="9 10" key="1">
    <citation type="submission" date="2016-01" db="EMBL/GenBank/DDBJ databases">
        <title>Genome sequence of Clostridium neopropionicum X4, DSM-3847.</title>
        <authorList>
            <person name="Poehlein A."/>
            <person name="Beck M.H."/>
            <person name="Bengelsdorf F.R."/>
            <person name="Daniel R."/>
            <person name="Duerre P."/>
        </authorList>
    </citation>
    <scope>NUCLEOTIDE SEQUENCE [LARGE SCALE GENOMIC DNA]</scope>
    <source>
        <strain evidence="9 10">DSM-3847</strain>
    </source>
</reference>
<evidence type="ECO:0000256" key="6">
    <source>
        <dbReference type="ARBA" id="ARBA00047939"/>
    </source>
</evidence>
<evidence type="ECO:0000313" key="10">
    <source>
        <dbReference type="Proteomes" id="UP000070539"/>
    </source>
</evidence>
<evidence type="ECO:0000256" key="1">
    <source>
        <dbReference type="ARBA" id="ARBA00022679"/>
    </source>
</evidence>
<dbReference type="PANTHER" id="PTHR39560">
    <property type="entry name" value="PROTEIN ADENYLYLTRANSFERASE FIC-RELATED"/>
    <property type="match status" value="1"/>
</dbReference>
<dbReference type="PANTHER" id="PTHR39560:SF1">
    <property type="entry name" value="PROTEIN ADENYLYLTRANSFERASE FIC-RELATED"/>
    <property type="match status" value="1"/>
</dbReference>
<name>A0A136WEL9_9FIRM</name>
<dbReference type="PATRIC" id="fig|36847.3.peg.2255"/>
<dbReference type="AlphaFoldDB" id="A0A136WEL9"/>
<comment type="caution">
    <text evidence="9">The sequence shown here is derived from an EMBL/GenBank/DDBJ whole genome shotgun (WGS) entry which is preliminary data.</text>
</comment>
<feature type="domain" description="Fido" evidence="8">
    <location>
        <begin position="55"/>
        <end position="192"/>
    </location>
</feature>
<dbReference type="OrthoDB" id="9813719at2"/>
<dbReference type="InterPro" id="IPR036597">
    <property type="entry name" value="Fido-like_dom_sf"/>
</dbReference>
<dbReference type="GO" id="GO:0070733">
    <property type="term" value="F:AMPylase activity"/>
    <property type="evidence" value="ECO:0007669"/>
    <property type="project" value="UniProtKB-EC"/>
</dbReference>
<evidence type="ECO:0000256" key="4">
    <source>
        <dbReference type="ARBA" id="ARBA00022840"/>
    </source>
</evidence>
<evidence type="ECO:0000256" key="3">
    <source>
        <dbReference type="ARBA" id="ARBA00022741"/>
    </source>
</evidence>
<dbReference type="EC" id="2.7.7.108" evidence="5"/>
<dbReference type="GO" id="GO:0051302">
    <property type="term" value="P:regulation of cell division"/>
    <property type="evidence" value="ECO:0007669"/>
    <property type="project" value="TreeGrafter"/>
</dbReference>
<evidence type="ECO:0000256" key="7">
    <source>
        <dbReference type="ARBA" id="ARBA00048696"/>
    </source>
</evidence>
<keyword evidence="4" id="KW-0067">ATP-binding</keyword>
<keyword evidence="2 9" id="KW-0548">Nucleotidyltransferase</keyword>
<dbReference type="InterPro" id="IPR003812">
    <property type="entry name" value="Fido"/>
</dbReference>
<comment type="catalytic activity">
    <reaction evidence="6">
        <text>L-threonyl-[protein] + ATP = 3-O-(5'-adenylyl)-L-threonyl-[protein] + diphosphate</text>
        <dbReference type="Rhea" id="RHEA:54292"/>
        <dbReference type="Rhea" id="RHEA-COMP:11060"/>
        <dbReference type="Rhea" id="RHEA-COMP:13847"/>
        <dbReference type="ChEBI" id="CHEBI:30013"/>
        <dbReference type="ChEBI" id="CHEBI:30616"/>
        <dbReference type="ChEBI" id="CHEBI:33019"/>
        <dbReference type="ChEBI" id="CHEBI:138113"/>
        <dbReference type="EC" id="2.7.7.108"/>
    </reaction>
</comment>
<keyword evidence="10" id="KW-1185">Reference proteome</keyword>
<evidence type="ECO:0000256" key="5">
    <source>
        <dbReference type="ARBA" id="ARBA00034531"/>
    </source>
</evidence>
<dbReference type="STRING" id="36847.CLNEO_19170"/>
<keyword evidence="1 9" id="KW-0808">Transferase</keyword>
<dbReference type="SUPFAM" id="SSF140931">
    <property type="entry name" value="Fic-like"/>
    <property type="match status" value="1"/>
</dbReference>
<dbReference type="RefSeq" id="WP_066088031.1">
    <property type="nucleotide sequence ID" value="NZ_LRVM01000005.1"/>
</dbReference>
<protein>
    <recommendedName>
        <fullName evidence="5">protein adenylyltransferase</fullName>
        <ecNumber evidence="5">2.7.7.108</ecNumber>
    </recommendedName>
</protein>
<dbReference type="GO" id="GO:0005524">
    <property type="term" value="F:ATP binding"/>
    <property type="evidence" value="ECO:0007669"/>
    <property type="project" value="UniProtKB-KW"/>
</dbReference>
<keyword evidence="3" id="KW-0547">Nucleotide-binding</keyword>
<sequence>MGYNIDSLTEDCYPNSTVLINKLGIQNQKQLDEIELAMASIKSIELELSELPQEMNFQYYKKIHAYMFGELYEWAGTARKINMAKKQTNFCPYEEIEHVGESIFNRLKKEDYFKDCNQNEFVASIADFYDSLNYLHPFREGNGRCQRLFFTLLSRKCGYELKFGEMDSDELMIATIQASSGVLDNLVDLFRRNIVQIEKS</sequence>